<gene>
    <name evidence="2" type="ORF">BINO364_LOCUS15211</name>
</gene>
<evidence type="ECO:0000313" key="3">
    <source>
        <dbReference type="Proteomes" id="UP000838878"/>
    </source>
</evidence>
<evidence type="ECO:0000256" key="1">
    <source>
        <dbReference type="SAM" id="MobiDB-lite"/>
    </source>
</evidence>
<dbReference type="OrthoDB" id="7479003at2759"/>
<evidence type="ECO:0000313" key="2">
    <source>
        <dbReference type="EMBL" id="CAH0730204.1"/>
    </source>
</evidence>
<name>A0A8J9V4T4_9NEOP</name>
<sequence length="919" mass="104196">MLKLKFSKFKQVYALTFLPRLFLKESRCVKNKINNCPVEQICSVRKSTNSKTKDENSTQTYDQNETLFSKNEIKITAKDDLLNGNIIFPEFYQIPRCTKCESVISKLFGTKKHVAENIANKNINAQTAKVHATTATIEEEKLVQKVDVINETPHVEAHPPKIEGFNSIPKILGQDTSNFEASDKKKVTPDQKIILDELAKRCLDSPVGDIDNILLNELKNISQTKSRISLSERRSECVEKYFDQIFEKPPKHPLVSENLNYDKVTPCYYKNNLTECKVEKLQPVHLATLPHFTIDGGKRDFKETGFIRSSSIYLTANIKEPSMDIPSQLSPYDQQAIPFYEYTNKEHILEEDAELEAAVFTETIQETEFNNPIPEETIRKDALDQEQRTIEDVDTEEPLNPKPTVNYFYEPLLQTNFEGTNYVYRNFTPDHISNILSTQQLLTTSDQSSGEWRSEEMSSKGELHNSAISGTYTQNQSQRRRHANLELPTDTAISANQNPGEYYDWKVPVQFSPSHARNDAPRVIVENTVSQNVLLEHIGLEISKESPKVREGVSDINTYEKATENMEELANPKEISDSKNNVPLSVLLKRIREQSRIQYCQHIAKAEAEVVKSNKSNCPPPPDKKPMKAGPCKPIAKPKSTKKPSPCPCPEKKDPCAKFFPFFLNMVIKSDVSFDLSVPLQYKNITSNNTKILTPTLAVLTEDIIEWFKKLGNTLNISGFYNMNSTCTYARDFEPWIPIPSLQIPKLDKKKPFVCPKDSCKSLTTQKTFKDKQCPIVKEKKLCPTMSNLIQPFINCLGGVAASMYGCTPGGPGFESRVGPSLVIESFCIVSLRAWNWEVGGVSPPCLGEHVKPSVLRLNFHWSCRVVIPLEYESDRNRECTLCLRVHLCTVISPAQLASLNEIGRRDRNRSGEHQSHPD</sequence>
<dbReference type="Proteomes" id="UP000838878">
    <property type="component" value="Chromosome 8"/>
</dbReference>
<accession>A0A8J9V4T4</accession>
<dbReference type="EMBL" id="OV170228">
    <property type="protein sequence ID" value="CAH0730204.1"/>
    <property type="molecule type" value="Genomic_DNA"/>
</dbReference>
<proteinExistence type="predicted"/>
<keyword evidence="3" id="KW-1185">Reference proteome</keyword>
<organism evidence="2 3">
    <name type="scientific">Brenthis ino</name>
    <name type="common">lesser marbled fritillary</name>
    <dbReference type="NCBI Taxonomy" id="405034"/>
    <lineage>
        <taxon>Eukaryota</taxon>
        <taxon>Metazoa</taxon>
        <taxon>Ecdysozoa</taxon>
        <taxon>Arthropoda</taxon>
        <taxon>Hexapoda</taxon>
        <taxon>Insecta</taxon>
        <taxon>Pterygota</taxon>
        <taxon>Neoptera</taxon>
        <taxon>Endopterygota</taxon>
        <taxon>Lepidoptera</taxon>
        <taxon>Glossata</taxon>
        <taxon>Ditrysia</taxon>
        <taxon>Papilionoidea</taxon>
        <taxon>Nymphalidae</taxon>
        <taxon>Heliconiinae</taxon>
        <taxon>Argynnini</taxon>
        <taxon>Brenthis</taxon>
    </lineage>
</organism>
<feature type="region of interest" description="Disordered" evidence="1">
    <location>
        <begin position="613"/>
        <end position="647"/>
    </location>
</feature>
<dbReference type="AlphaFoldDB" id="A0A8J9V4T4"/>
<feature type="non-terminal residue" evidence="2">
    <location>
        <position position="919"/>
    </location>
</feature>
<reference evidence="2" key="1">
    <citation type="submission" date="2021-12" db="EMBL/GenBank/DDBJ databases">
        <authorList>
            <person name="Martin H S."/>
        </authorList>
    </citation>
    <scope>NUCLEOTIDE SEQUENCE</scope>
</reference>
<protein>
    <submittedName>
        <fullName evidence="2">Uncharacterized protein</fullName>
    </submittedName>
</protein>